<dbReference type="STRING" id="41067.A0A2I2F6H0"/>
<organism evidence="6 7">
    <name type="scientific">Aspergillus candidus</name>
    <dbReference type="NCBI Taxonomy" id="41067"/>
    <lineage>
        <taxon>Eukaryota</taxon>
        <taxon>Fungi</taxon>
        <taxon>Dikarya</taxon>
        <taxon>Ascomycota</taxon>
        <taxon>Pezizomycotina</taxon>
        <taxon>Eurotiomycetes</taxon>
        <taxon>Eurotiomycetidae</taxon>
        <taxon>Eurotiales</taxon>
        <taxon>Aspergillaceae</taxon>
        <taxon>Aspergillus</taxon>
        <taxon>Aspergillus subgen. Circumdati</taxon>
    </lineage>
</organism>
<dbReference type="InterPro" id="IPR001279">
    <property type="entry name" value="Metallo-B-lactamas"/>
</dbReference>
<dbReference type="PANTHER" id="PTHR42978">
    <property type="entry name" value="QUORUM-QUENCHING LACTONASE YTNP-RELATED-RELATED"/>
    <property type="match status" value="1"/>
</dbReference>
<proteinExistence type="inferred from homology"/>
<feature type="domain" description="Metallo-beta-lactamase" evidence="5">
    <location>
        <begin position="42"/>
        <end position="263"/>
    </location>
</feature>
<evidence type="ECO:0000259" key="5">
    <source>
        <dbReference type="SMART" id="SM00849"/>
    </source>
</evidence>
<reference evidence="6 7" key="1">
    <citation type="submission" date="2017-12" db="EMBL/GenBank/DDBJ databases">
        <authorList>
            <consortium name="DOE Joint Genome Institute"/>
            <person name="Haridas S."/>
            <person name="Kjaerbolling I."/>
            <person name="Vesth T.C."/>
            <person name="Frisvad J.C."/>
            <person name="Nybo J.L."/>
            <person name="Theobald S."/>
            <person name="Kuo A."/>
            <person name="Bowyer P."/>
            <person name="Matsuda Y."/>
            <person name="Mondo S."/>
            <person name="Lyhne E.K."/>
            <person name="Kogle M.E."/>
            <person name="Clum A."/>
            <person name="Lipzen A."/>
            <person name="Salamov A."/>
            <person name="Ngan C.Y."/>
            <person name="Daum C."/>
            <person name="Chiniquy J."/>
            <person name="Barry K."/>
            <person name="LaButti K."/>
            <person name="Simmons B.A."/>
            <person name="Magnuson J.K."/>
            <person name="Mortensen U.H."/>
            <person name="Larsen T.O."/>
            <person name="Grigoriev I.V."/>
            <person name="Baker S.E."/>
            <person name="Andersen M.R."/>
            <person name="Nordberg H.P."/>
            <person name="Cantor M.N."/>
            <person name="Hua S.X."/>
        </authorList>
    </citation>
    <scope>NUCLEOTIDE SEQUENCE [LARGE SCALE GENOMIC DNA]</scope>
    <source>
        <strain evidence="6 7">CBS 102.13</strain>
    </source>
</reference>
<dbReference type="CDD" id="cd07730">
    <property type="entry name" value="metallo-hydrolase-like_MBL-fold"/>
    <property type="match status" value="1"/>
</dbReference>
<evidence type="ECO:0000256" key="4">
    <source>
        <dbReference type="ARBA" id="ARBA00022833"/>
    </source>
</evidence>
<keyword evidence="2" id="KW-0479">Metal-binding</keyword>
<evidence type="ECO:0000256" key="2">
    <source>
        <dbReference type="ARBA" id="ARBA00022723"/>
    </source>
</evidence>
<dbReference type="Gene3D" id="3.60.15.10">
    <property type="entry name" value="Ribonuclease Z/Hydroxyacylglutathione hydrolase-like"/>
    <property type="match status" value="1"/>
</dbReference>
<dbReference type="GeneID" id="36523869"/>
<evidence type="ECO:0000256" key="3">
    <source>
        <dbReference type="ARBA" id="ARBA00022801"/>
    </source>
</evidence>
<dbReference type="InterPro" id="IPR051013">
    <property type="entry name" value="MBL_superfamily_lactonases"/>
</dbReference>
<dbReference type="GO" id="GO:0046872">
    <property type="term" value="F:metal ion binding"/>
    <property type="evidence" value="ECO:0007669"/>
    <property type="project" value="UniProtKB-KW"/>
</dbReference>
<dbReference type="InterPro" id="IPR036866">
    <property type="entry name" value="RibonucZ/Hydroxyglut_hydro"/>
</dbReference>
<gene>
    <name evidence="6" type="ORF">BDW47DRAFT_127401</name>
</gene>
<sequence length="361" mass="39919">MIPSSQSILSVKLINPVNAGPSRLHRFMAPAVPGMESHANFPSFSFLLEHAASGRKLVWDLGIRKDYQNYSPKIASYIPTTGYDIQVEKNVADILAENGVRGEDVEAVIWSHWHWDHIGDPSTFPSTTDLVVGPGFKEALLPGAPANPDSPISESDYSNRNLREITFTGPNTLQIGPFRAYDYFSDGSFYLLDTPGHAIGHLCGLARTTPSPNPSFILLGGDVCHNAAIFRPSPQRPIPETVTIPPFSTPSGNRPGYTICPGHAWESLQTSRGRKPNQPLFDMTFGHDVPLAMKTRDRLQEVDALDEVLVIIAHDAQVRDVVPHFPEALNGWRGSEWARGLRWAFLDNLEPYWRETGSLCS</sequence>
<dbReference type="SUPFAM" id="SSF56281">
    <property type="entry name" value="Metallo-hydrolase/oxidoreductase"/>
    <property type="match status" value="1"/>
</dbReference>
<evidence type="ECO:0000313" key="6">
    <source>
        <dbReference type="EMBL" id="PLB36239.1"/>
    </source>
</evidence>
<dbReference type="AlphaFoldDB" id="A0A2I2F6H0"/>
<dbReference type="PANTHER" id="PTHR42978:SF5">
    <property type="entry name" value="METALLO-BETA-LACTAMASE DOMAIN-CONTAINING PROTEIN"/>
    <property type="match status" value="1"/>
</dbReference>
<dbReference type="RefSeq" id="XP_024670251.1">
    <property type="nucleotide sequence ID" value="XM_024816709.1"/>
</dbReference>
<protein>
    <submittedName>
        <fullName evidence="6">Metallo-hydrolase/oxidoreductase</fullName>
    </submittedName>
</protein>
<dbReference type="EMBL" id="KZ559153">
    <property type="protein sequence ID" value="PLB36239.1"/>
    <property type="molecule type" value="Genomic_DNA"/>
</dbReference>
<comment type="similarity">
    <text evidence="1">Belongs to the metallo-beta-lactamase superfamily.</text>
</comment>
<keyword evidence="3 6" id="KW-0378">Hydrolase</keyword>
<dbReference type="Proteomes" id="UP000234585">
    <property type="component" value="Unassembled WGS sequence"/>
</dbReference>
<keyword evidence="4" id="KW-0862">Zinc</keyword>
<dbReference type="GO" id="GO:0016787">
    <property type="term" value="F:hydrolase activity"/>
    <property type="evidence" value="ECO:0007669"/>
    <property type="project" value="UniProtKB-KW"/>
</dbReference>
<evidence type="ECO:0000256" key="1">
    <source>
        <dbReference type="ARBA" id="ARBA00007749"/>
    </source>
</evidence>
<dbReference type="OrthoDB" id="10250730at2759"/>
<evidence type="ECO:0000313" key="7">
    <source>
        <dbReference type="Proteomes" id="UP000234585"/>
    </source>
</evidence>
<dbReference type="SMART" id="SM00849">
    <property type="entry name" value="Lactamase_B"/>
    <property type="match status" value="1"/>
</dbReference>
<name>A0A2I2F6H0_ASPCN</name>
<accession>A0A2I2F6H0</accession>
<keyword evidence="7" id="KW-1185">Reference proteome</keyword>
<dbReference type="Pfam" id="PF00753">
    <property type="entry name" value="Lactamase_B"/>
    <property type="match status" value="1"/>
</dbReference>